<sequence length="178" mass="20744">MATAKKISEKTKISKGKVSIEIRMLIVKLKEEGKSYAEIAKLIDRPRATIQTVINNYRKKKSFESAPGRGRKKAFTMQAERKIERMVKKDPKTSAPKITALLKKDLNVTVNPQTVRNLLHRKSYAGRISRKKPFLTKRNVVKRLAYVNEFLNKSEEFWNTVVEFYGQLRNERNMFLKI</sequence>
<reference evidence="3" key="1">
    <citation type="submission" date="2025-08" db="UniProtKB">
        <authorList>
            <consortium name="RefSeq"/>
        </authorList>
    </citation>
    <scope>IDENTIFICATION</scope>
</reference>
<evidence type="ECO:0000313" key="2">
    <source>
        <dbReference type="Proteomes" id="UP001652625"/>
    </source>
</evidence>
<evidence type="ECO:0000259" key="1">
    <source>
        <dbReference type="PROSITE" id="PS50042"/>
    </source>
</evidence>
<dbReference type="InterPro" id="IPR000595">
    <property type="entry name" value="cNMP-bd_dom"/>
</dbReference>
<accession>A0ABM4D1D6</accession>
<feature type="domain" description="Cyclic nucleotide-binding" evidence="1">
    <location>
        <begin position="13"/>
        <end position="49"/>
    </location>
</feature>
<organism evidence="2 3">
    <name type="scientific">Hydra vulgaris</name>
    <name type="common">Hydra</name>
    <name type="synonym">Hydra attenuata</name>
    <dbReference type="NCBI Taxonomy" id="6087"/>
    <lineage>
        <taxon>Eukaryota</taxon>
        <taxon>Metazoa</taxon>
        <taxon>Cnidaria</taxon>
        <taxon>Hydrozoa</taxon>
        <taxon>Hydroidolina</taxon>
        <taxon>Anthoathecata</taxon>
        <taxon>Aplanulata</taxon>
        <taxon>Hydridae</taxon>
        <taxon>Hydra</taxon>
    </lineage>
</organism>
<dbReference type="RefSeq" id="XP_065668065.1">
    <property type="nucleotide sequence ID" value="XM_065811993.1"/>
</dbReference>
<dbReference type="InterPro" id="IPR002492">
    <property type="entry name" value="Transposase_Tc1-like"/>
</dbReference>
<proteinExistence type="predicted"/>
<dbReference type="InterPro" id="IPR036388">
    <property type="entry name" value="WH-like_DNA-bd_sf"/>
</dbReference>
<dbReference type="Proteomes" id="UP001652625">
    <property type="component" value="Chromosome 12"/>
</dbReference>
<dbReference type="Pfam" id="PF01498">
    <property type="entry name" value="HTH_Tnp_Tc3_2"/>
    <property type="match status" value="1"/>
</dbReference>
<gene>
    <name evidence="3" type="primary">LOC136088302</name>
</gene>
<dbReference type="GeneID" id="136088302"/>
<dbReference type="PROSITE" id="PS50042">
    <property type="entry name" value="CNMP_BINDING_3"/>
    <property type="match status" value="1"/>
</dbReference>
<keyword evidence="2" id="KW-1185">Reference proteome</keyword>
<name>A0ABM4D1D6_HYDVU</name>
<dbReference type="Pfam" id="PF13384">
    <property type="entry name" value="HTH_23"/>
    <property type="match status" value="1"/>
</dbReference>
<dbReference type="SUPFAM" id="SSF46689">
    <property type="entry name" value="Homeodomain-like"/>
    <property type="match status" value="1"/>
</dbReference>
<protein>
    <submittedName>
        <fullName evidence="3">Uncharacterized protein LOC136088302</fullName>
    </submittedName>
</protein>
<dbReference type="InterPro" id="IPR009057">
    <property type="entry name" value="Homeodomain-like_sf"/>
</dbReference>
<dbReference type="Gene3D" id="1.10.10.10">
    <property type="entry name" value="Winged helix-like DNA-binding domain superfamily/Winged helix DNA-binding domain"/>
    <property type="match status" value="1"/>
</dbReference>
<evidence type="ECO:0000313" key="3">
    <source>
        <dbReference type="RefSeq" id="XP_065668065.1"/>
    </source>
</evidence>